<dbReference type="PANTHER" id="PTHR31415:SF52">
    <property type="entry name" value="LATE EMBRYOGENESIS ABUNDANT (LEA) HYDROXYPROLINE-RICH GLYCOPROTEIN FAMILY-RELATED"/>
    <property type="match status" value="1"/>
</dbReference>
<reference evidence="4" key="1">
    <citation type="submission" date="2023-04" db="EMBL/GenBank/DDBJ databases">
        <authorList>
            <person name="Vijverberg K."/>
            <person name="Xiong W."/>
            <person name="Schranz E."/>
        </authorList>
    </citation>
    <scope>NUCLEOTIDE SEQUENCE</scope>
</reference>
<dbReference type="GO" id="GO:0009506">
    <property type="term" value="C:plasmodesma"/>
    <property type="evidence" value="ECO:0007669"/>
    <property type="project" value="TreeGrafter"/>
</dbReference>
<dbReference type="PANTHER" id="PTHR31415">
    <property type="entry name" value="OS05G0367900 PROTEIN"/>
    <property type="match status" value="1"/>
</dbReference>
<evidence type="ECO:0000313" key="4">
    <source>
        <dbReference type="EMBL" id="CAI9290750.1"/>
    </source>
</evidence>
<feature type="transmembrane region" description="Helical" evidence="3">
    <location>
        <begin position="7"/>
        <end position="28"/>
    </location>
</feature>
<keyword evidence="3" id="KW-1133">Transmembrane helix</keyword>
<dbReference type="GO" id="GO:0098542">
    <property type="term" value="P:defense response to other organism"/>
    <property type="evidence" value="ECO:0007669"/>
    <property type="project" value="InterPro"/>
</dbReference>
<evidence type="ECO:0000256" key="3">
    <source>
        <dbReference type="SAM" id="Phobius"/>
    </source>
</evidence>
<proteinExistence type="predicted"/>
<evidence type="ECO:0000256" key="1">
    <source>
        <dbReference type="ARBA" id="ARBA00004370"/>
    </source>
</evidence>
<dbReference type="AlphaFoldDB" id="A0AA35ZDU4"/>
<evidence type="ECO:0000256" key="2">
    <source>
        <dbReference type="ARBA" id="ARBA00023136"/>
    </source>
</evidence>
<dbReference type="EMBL" id="OX465082">
    <property type="protein sequence ID" value="CAI9290750.1"/>
    <property type="molecule type" value="Genomic_DNA"/>
</dbReference>
<keyword evidence="5" id="KW-1185">Reference proteome</keyword>
<dbReference type="GO" id="GO:0005886">
    <property type="term" value="C:plasma membrane"/>
    <property type="evidence" value="ECO:0007669"/>
    <property type="project" value="TreeGrafter"/>
</dbReference>
<dbReference type="InterPro" id="IPR044839">
    <property type="entry name" value="NDR1-like"/>
</dbReference>
<comment type="subcellular location">
    <subcellularLocation>
        <location evidence="1">Membrane</location>
    </subcellularLocation>
</comment>
<protein>
    <recommendedName>
        <fullName evidence="6">Late embryogenesis abundant protein LEA-2 subgroup domain-containing protein</fullName>
    </recommendedName>
</protein>
<evidence type="ECO:0008006" key="6">
    <source>
        <dbReference type="Google" id="ProtNLM"/>
    </source>
</evidence>
<name>A0AA35ZDU4_LACSI</name>
<organism evidence="4 5">
    <name type="scientific">Lactuca saligna</name>
    <name type="common">Willowleaf lettuce</name>
    <dbReference type="NCBI Taxonomy" id="75948"/>
    <lineage>
        <taxon>Eukaryota</taxon>
        <taxon>Viridiplantae</taxon>
        <taxon>Streptophyta</taxon>
        <taxon>Embryophyta</taxon>
        <taxon>Tracheophyta</taxon>
        <taxon>Spermatophyta</taxon>
        <taxon>Magnoliopsida</taxon>
        <taxon>eudicotyledons</taxon>
        <taxon>Gunneridae</taxon>
        <taxon>Pentapetalae</taxon>
        <taxon>asterids</taxon>
        <taxon>campanulids</taxon>
        <taxon>Asterales</taxon>
        <taxon>Asteraceae</taxon>
        <taxon>Cichorioideae</taxon>
        <taxon>Cichorieae</taxon>
        <taxon>Lactucinae</taxon>
        <taxon>Lactuca</taxon>
    </lineage>
</organism>
<accession>A0AA35ZDU4</accession>
<keyword evidence="2 3" id="KW-0472">Membrane</keyword>
<evidence type="ECO:0000313" key="5">
    <source>
        <dbReference type="Proteomes" id="UP001177003"/>
    </source>
</evidence>
<dbReference type="Proteomes" id="UP001177003">
    <property type="component" value="Chromosome 6"/>
</dbReference>
<gene>
    <name evidence="4" type="ORF">LSALG_LOCUS29926</name>
</gene>
<keyword evidence="3" id="KW-0812">Transmembrane</keyword>
<sequence length="252" mass="27804">MSDSGCAALTVNLIVAVVAIVLLCLYSFPNPPKLSIEEFSVPAFNNSSNQPTGNIYFDLKLRNMNKAIGLYYDDPLSIAFFYYPYNDPYQKYAWAGTMPAFYQGNGKTKHIRSLKENDLQFLSTVVVDSEEQTQDLVDSGHVRTLLKDHLQLPSTLAATSNKGMVGRIQAVNIRIAVVINYRFKYWVGSSKHQLELGANVVVDNDTGEMVSPGSIELVESAASAGGAVMVVEEDLYEVDILLKFTACGHKFI</sequence>